<dbReference type="RefSeq" id="WP_077116614.1">
    <property type="nucleotide sequence ID" value="NZ_LOKT01000002.1"/>
</dbReference>
<comment type="caution">
    <text evidence="2">The sequence shown here is derived from an EMBL/GenBank/DDBJ whole genome shotgun (WGS) entry which is preliminary data.</text>
</comment>
<proteinExistence type="predicted"/>
<accession>A0A1V2TGQ9</accession>
<feature type="region of interest" description="Disordered" evidence="1">
    <location>
        <begin position="41"/>
        <end position="105"/>
    </location>
</feature>
<gene>
    <name evidence="2" type="ORF">B0T46_11795</name>
</gene>
<keyword evidence="3" id="KW-1185">Reference proteome</keyword>
<name>A0A1V2TGQ9_9NOCA</name>
<evidence type="ECO:0000313" key="3">
    <source>
        <dbReference type="Proteomes" id="UP000188836"/>
    </source>
</evidence>
<sequence>MVASTGTSADNLSRLDARLLALDPDLAELFDEVDEILREATRKLRPPRPNEVSGRPGSRCVSRRTPRPPRLHGRRPVPIRATQRSPPGAPKPPQPNRTEESEVMF</sequence>
<feature type="compositionally biased region" description="Basic residues" evidence="1">
    <location>
        <begin position="61"/>
        <end position="77"/>
    </location>
</feature>
<organism evidence="2 3">
    <name type="scientific">Nocardia donostiensis</name>
    <dbReference type="NCBI Taxonomy" id="1538463"/>
    <lineage>
        <taxon>Bacteria</taxon>
        <taxon>Bacillati</taxon>
        <taxon>Actinomycetota</taxon>
        <taxon>Actinomycetes</taxon>
        <taxon>Mycobacteriales</taxon>
        <taxon>Nocardiaceae</taxon>
        <taxon>Nocardia</taxon>
    </lineage>
</organism>
<protein>
    <submittedName>
        <fullName evidence="2">Uncharacterized protein</fullName>
    </submittedName>
</protein>
<evidence type="ECO:0000313" key="2">
    <source>
        <dbReference type="EMBL" id="ONM48702.1"/>
    </source>
</evidence>
<dbReference type="EMBL" id="MUMY01000008">
    <property type="protein sequence ID" value="ONM48702.1"/>
    <property type="molecule type" value="Genomic_DNA"/>
</dbReference>
<dbReference type="STRING" id="1538463.B0T36_04470"/>
<dbReference type="AlphaFoldDB" id="A0A1V2TGQ9"/>
<reference evidence="2 3" key="1">
    <citation type="journal article" date="2016" name="Antonie Van Leeuwenhoek">
        <title>Nocardia donostiensis sp. nov., isolated from human respiratory specimens.</title>
        <authorList>
            <person name="Ercibengoa M."/>
            <person name="Bell M."/>
            <person name="Marimon J.M."/>
            <person name="Humrighouse B."/>
            <person name="Klenk H.P."/>
            <person name="Potter G."/>
            <person name="Perez-Trallero E."/>
        </authorList>
    </citation>
    <scope>NUCLEOTIDE SEQUENCE [LARGE SCALE GENOMIC DNA]</scope>
    <source>
        <strain evidence="2 3">X1655</strain>
    </source>
</reference>
<dbReference type="Proteomes" id="UP000188836">
    <property type="component" value="Unassembled WGS sequence"/>
</dbReference>
<evidence type="ECO:0000256" key="1">
    <source>
        <dbReference type="SAM" id="MobiDB-lite"/>
    </source>
</evidence>